<sequence>MSHVNRIRPSRTTNGLQNGGHLQILQNSGQPLGLQNTTGAFDSVQRYLDLPNCDTIKERGNSVDS</sequence>
<gene>
    <name evidence="2" type="ORF">RFULGI_LOCUS3024</name>
</gene>
<name>A0A9N9F6X3_9GLOM</name>
<keyword evidence="3" id="KW-1185">Reference proteome</keyword>
<comment type="caution">
    <text evidence="2">The sequence shown here is derived from an EMBL/GenBank/DDBJ whole genome shotgun (WGS) entry which is preliminary data.</text>
</comment>
<dbReference type="EMBL" id="CAJVPZ010002492">
    <property type="protein sequence ID" value="CAG8513890.1"/>
    <property type="molecule type" value="Genomic_DNA"/>
</dbReference>
<reference evidence="2" key="1">
    <citation type="submission" date="2021-06" db="EMBL/GenBank/DDBJ databases">
        <authorList>
            <person name="Kallberg Y."/>
            <person name="Tangrot J."/>
            <person name="Rosling A."/>
        </authorList>
    </citation>
    <scope>NUCLEOTIDE SEQUENCE</scope>
    <source>
        <strain evidence="2">IN212</strain>
    </source>
</reference>
<accession>A0A9N9F6X3</accession>
<dbReference type="Proteomes" id="UP000789396">
    <property type="component" value="Unassembled WGS sequence"/>
</dbReference>
<evidence type="ECO:0000313" key="3">
    <source>
        <dbReference type="Proteomes" id="UP000789396"/>
    </source>
</evidence>
<dbReference type="AlphaFoldDB" id="A0A9N9F6X3"/>
<feature type="region of interest" description="Disordered" evidence="1">
    <location>
        <begin position="1"/>
        <end position="30"/>
    </location>
</feature>
<evidence type="ECO:0000313" key="2">
    <source>
        <dbReference type="EMBL" id="CAG8513890.1"/>
    </source>
</evidence>
<evidence type="ECO:0000256" key="1">
    <source>
        <dbReference type="SAM" id="MobiDB-lite"/>
    </source>
</evidence>
<proteinExistence type="predicted"/>
<organism evidence="2 3">
    <name type="scientific">Racocetra fulgida</name>
    <dbReference type="NCBI Taxonomy" id="60492"/>
    <lineage>
        <taxon>Eukaryota</taxon>
        <taxon>Fungi</taxon>
        <taxon>Fungi incertae sedis</taxon>
        <taxon>Mucoromycota</taxon>
        <taxon>Glomeromycotina</taxon>
        <taxon>Glomeromycetes</taxon>
        <taxon>Diversisporales</taxon>
        <taxon>Gigasporaceae</taxon>
        <taxon>Racocetra</taxon>
    </lineage>
</organism>
<protein>
    <submittedName>
        <fullName evidence="2">13198_t:CDS:1</fullName>
    </submittedName>
</protein>